<proteinExistence type="predicted"/>
<dbReference type="EMBL" id="UINC01052103">
    <property type="protein sequence ID" value="SVB67032.1"/>
    <property type="molecule type" value="Genomic_DNA"/>
</dbReference>
<name>A0A382FWN7_9ZZZZ</name>
<organism evidence="1">
    <name type="scientific">marine metagenome</name>
    <dbReference type="NCBI Taxonomy" id="408172"/>
    <lineage>
        <taxon>unclassified sequences</taxon>
        <taxon>metagenomes</taxon>
        <taxon>ecological metagenomes</taxon>
    </lineage>
</organism>
<feature type="non-terminal residue" evidence="1">
    <location>
        <position position="27"/>
    </location>
</feature>
<accession>A0A382FWN7</accession>
<evidence type="ECO:0000313" key="1">
    <source>
        <dbReference type="EMBL" id="SVB67032.1"/>
    </source>
</evidence>
<reference evidence="1" key="1">
    <citation type="submission" date="2018-05" db="EMBL/GenBank/DDBJ databases">
        <authorList>
            <person name="Lanie J.A."/>
            <person name="Ng W.-L."/>
            <person name="Kazmierczak K.M."/>
            <person name="Andrzejewski T.M."/>
            <person name="Davidsen T.M."/>
            <person name="Wayne K.J."/>
            <person name="Tettelin H."/>
            <person name="Glass J.I."/>
            <person name="Rusch D."/>
            <person name="Podicherti R."/>
            <person name="Tsui H.-C.T."/>
            <person name="Winkler M.E."/>
        </authorList>
    </citation>
    <scope>NUCLEOTIDE SEQUENCE</scope>
</reference>
<sequence length="27" mass="2986">MTPQGTESEQIADVYTLDLQVFGDDRG</sequence>
<dbReference type="AlphaFoldDB" id="A0A382FWN7"/>
<protein>
    <submittedName>
        <fullName evidence="1">Uncharacterized protein</fullName>
    </submittedName>
</protein>
<gene>
    <name evidence="1" type="ORF">METZ01_LOCUS219886</name>
</gene>